<keyword evidence="2" id="KW-1185">Reference proteome</keyword>
<name>A0ABS1D9T1_9PROT</name>
<evidence type="ECO:0000313" key="2">
    <source>
        <dbReference type="Proteomes" id="UP001296873"/>
    </source>
</evidence>
<evidence type="ECO:0000313" key="1">
    <source>
        <dbReference type="EMBL" id="MBK1667140.1"/>
    </source>
</evidence>
<gene>
    <name evidence="1" type="ORF">CKO28_03655</name>
</gene>
<dbReference type="EMBL" id="NRRL01000004">
    <property type="protein sequence ID" value="MBK1667140.1"/>
    <property type="molecule type" value="Genomic_DNA"/>
</dbReference>
<organism evidence="1 2">
    <name type="scientific">Rhodovibrio sodomensis</name>
    <dbReference type="NCBI Taxonomy" id="1088"/>
    <lineage>
        <taxon>Bacteria</taxon>
        <taxon>Pseudomonadati</taxon>
        <taxon>Pseudomonadota</taxon>
        <taxon>Alphaproteobacteria</taxon>
        <taxon>Rhodospirillales</taxon>
        <taxon>Rhodovibrionaceae</taxon>
        <taxon>Rhodovibrio</taxon>
    </lineage>
</organism>
<sequence length="145" mass="15915">MLSIGFFLAACNPFSLGRPTIDTERVEFVVQPGINDNTALAAELVLVYSSALESELSELTASAYFGARRDLANTFPKQFDTVRWELAPGQRAPSKPLPDDAGDARAAFLFVNYRADGVHRARLDAYDEVLVTLEADGFRLADLDE</sequence>
<accession>A0ABS1D9T1</accession>
<comment type="caution">
    <text evidence="1">The sequence shown here is derived from an EMBL/GenBank/DDBJ whole genome shotgun (WGS) entry which is preliminary data.</text>
</comment>
<protein>
    <recommendedName>
        <fullName evidence="3">Type VI secretion protein</fullName>
    </recommendedName>
</protein>
<evidence type="ECO:0008006" key="3">
    <source>
        <dbReference type="Google" id="ProtNLM"/>
    </source>
</evidence>
<reference evidence="1 2" key="1">
    <citation type="journal article" date="2020" name="Microorganisms">
        <title>Osmotic Adaptation and Compatible Solute Biosynthesis of Phototrophic Bacteria as Revealed from Genome Analyses.</title>
        <authorList>
            <person name="Imhoff J.F."/>
            <person name="Rahn T."/>
            <person name="Kunzel S."/>
            <person name="Keller A."/>
            <person name="Neulinger S.C."/>
        </authorList>
    </citation>
    <scope>NUCLEOTIDE SEQUENCE [LARGE SCALE GENOMIC DNA]</scope>
    <source>
        <strain evidence="1 2">DSM 9895</strain>
    </source>
</reference>
<proteinExistence type="predicted"/>
<dbReference type="Proteomes" id="UP001296873">
    <property type="component" value="Unassembled WGS sequence"/>
</dbReference>